<gene>
    <name evidence="1" type="ORF">MARGE09_P1049</name>
</gene>
<proteinExistence type="predicted"/>
<keyword evidence="2" id="KW-1185">Reference proteome</keyword>
<organism evidence="1 2">
    <name type="scientific">Marinagarivorans cellulosilyticus</name>
    <dbReference type="NCBI Taxonomy" id="2721545"/>
    <lineage>
        <taxon>Bacteria</taxon>
        <taxon>Pseudomonadati</taxon>
        <taxon>Pseudomonadota</taxon>
        <taxon>Gammaproteobacteria</taxon>
        <taxon>Cellvibrionales</taxon>
        <taxon>Cellvibrionaceae</taxon>
        <taxon>Marinagarivorans</taxon>
    </lineage>
</organism>
<dbReference type="EMBL" id="AP023086">
    <property type="protein sequence ID" value="BCD96849.1"/>
    <property type="molecule type" value="Genomic_DNA"/>
</dbReference>
<dbReference type="KEGG" id="marq:MARGE09_P1049"/>
<name>A0AAN1WFW3_9GAMM</name>
<dbReference type="RefSeq" id="WP_236986331.1">
    <property type="nucleotide sequence ID" value="NZ_AP023086.1"/>
</dbReference>
<evidence type="ECO:0000313" key="1">
    <source>
        <dbReference type="EMBL" id="BCD96849.1"/>
    </source>
</evidence>
<evidence type="ECO:0000313" key="2">
    <source>
        <dbReference type="Proteomes" id="UP001320119"/>
    </source>
</evidence>
<protein>
    <recommendedName>
        <fullName evidence="3">Solitary outer membrane autotransporter beta-barrel domain-containing protein</fullName>
    </recommendedName>
</protein>
<sequence length="308" mass="34938">MLFVSNSVCAQVDYLDELSEIDIQEAALAFINLTTSPGVEGINLEVNLPNRQSQVGRASLGFTADFNVDGWSNDGYWGGALVHGQLDEVIVFLDKNDQPLHLIVDRDILALHGSFGLSIPVSQQLRVRPFMSVSMAETTTHSKLQNILSELDTEILPSDGTRSTAFQSYGLTGSLQVDYNAWYQRRYRARLLGQYNVSYDDTDSEDYAYLDTWGWSQSLILKSELAAATRWHSQGRPWLWKIYMNYNDFLDQSTKAIGFTRYFEVGVGLDWEWNIVPFDWFGVRTVGLRAGYVFDKNLEGYNIGLTFQ</sequence>
<reference evidence="1 2" key="1">
    <citation type="journal article" date="2022" name="IScience">
        <title>An ultrasensitive nanofiber-based assay for enzymatic hydrolysis and deep-sea microbial degradation of cellulose.</title>
        <authorList>
            <person name="Tsudome M."/>
            <person name="Tachioka M."/>
            <person name="Miyazaki M."/>
            <person name="Uchimura K."/>
            <person name="Tsuda M."/>
            <person name="Takaki Y."/>
            <person name="Deguchi S."/>
        </authorList>
    </citation>
    <scope>NUCLEOTIDE SEQUENCE [LARGE SCALE GENOMIC DNA]</scope>
    <source>
        <strain evidence="1 2">GE09</strain>
    </source>
</reference>
<dbReference type="Proteomes" id="UP001320119">
    <property type="component" value="Chromosome"/>
</dbReference>
<accession>A0AAN1WFW3</accession>
<evidence type="ECO:0008006" key="3">
    <source>
        <dbReference type="Google" id="ProtNLM"/>
    </source>
</evidence>
<dbReference type="AlphaFoldDB" id="A0AAN1WFW3"/>